<dbReference type="NCBIfam" id="TIGR02436">
    <property type="entry name" value="four helix bundle protein"/>
    <property type="match status" value="1"/>
</dbReference>
<gene>
    <name evidence="2" type="ORF">A2756_01485</name>
</gene>
<protein>
    <submittedName>
        <fullName evidence="2">Four helix bundle protein</fullName>
    </submittedName>
</protein>
<name>A0A1G2G4X3_9BACT</name>
<dbReference type="PANTHER" id="PTHR38471">
    <property type="entry name" value="FOUR HELIX BUNDLE PROTEIN"/>
    <property type="match status" value="1"/>
</dbReference>
<reference evidence="2 3" key="1">
    <citation type="journal article" date="2016" name="Nat. Commun.">
        <title>Thousands of microbial genomes shed light on interconnected biogeochemical processes in an aquifer system.</title>
        <authorList>
            <person name="Anantharaman K."/>
            <person name="Brown C.T."/>
            <person name="Hug L.A."/>
            <person name="Sharon I."/>
            <person name="Castelle C.J."/>
            <person name="Probst A.J."/>
            <person name="Thomas B.C."/>
            <person name="Singh A."/>
            <person name="Wilkins M.J."/>
            <person name="Karaoz U."/>
            <person name="Brodie E.L."/>
            <person name="Williams K.H."/>
            <person name="Hubbard S.S."/>
            <person name="Banfield J.F."/>
        </authorList>
    </citation>
    <scope>NUCLEOTIDE SEQUENCE [LARGE SCALE GENOMIC DNA]</scope>
</reference>
<dbReference type="EMBL" id="MHNL01000007">
    <property type="protein sequence ID" value="OGZ45274.1"/>
    <property type="molecule type" value="Genomic_DNA"/>
</dbReference>
<dbReference type="PIRSF" id="PIRSF035652">
    <property type="entry name" value="CHP02436"/>
    <property type="match status" value="1"/>
</dbReference>
<dbReference type="InterPro" id="IPR012657">
    <property type="entry name" value="23S_rRNA-intervening_sequence"/>
</dbReference>
<dbReference type="AlphaFoldDB" id="A0A1G2G4X3"/>
<accession>A0A1G2G4X3</accession>
<feature type="compositionally biased region" description="Polar residues" evidence="1">
    <location>
        <begin position="1"/>
        <end position="12"/>
    </location>
</feature>
<dbReference type="SUPFAM" id="SSF158446">
    <property type="entry name" value="IVS-encoded protein-like"/>
    <property type="match status" value="1"/>
</dbReference>
<dbReference type="Gene3D" id="1.20.1440.60">
    <property type="entry name" value="23S rRNA-intervening sequence"/>
    <property type="match status" value="1"/>
</dbReference>
<evidence type="ECO:0000256" key="1">
    <source>
        <dbReference type="SAM" id="MobiDB-lite"/>
    </source>
</evidence>
<dbReference type="InterPro" id="IPR036583">
    <property type="entry name" value="23S_rRNA_IVS_sf"/>
</dbReference>
<feature type="region of interest" description="Disordered" evidence="1">
    <location>
        <begin position="1"/>
        <end position="21"/>
    </location>
</feature>
<evidence type="ECO:0000313" key="3">
    <source>
        <dbReference type="Proteomes" id="UP000177785"/>
    </source>
</evidence>
<dbReference type="Proteomes" id="UP000177785">
    <property type="component" value="Unassembled WGS sequence"/>
</dbReference>
<comment type="caution">
    <text evidence="2">The sequence shown here is derived from an EMBL/GenBank/DDBJ whole genome shotgun (WGS) entry which is preliminary data.</text>
</comment>
<proteinExistence type="predicted"/>
<organism evidence="2 3">
    <name type="scientific">Candidatus Ryanbacteria bacterium RIFCSPHIGHO2_01_FULL_48_27</name>
    <dbReference type="NCBI Taxonomy" id="1802115"/>
    <lineage>
        <taxon>Bacteria</taxon>
        <taxon>Candidatus Ryaniibacteriota</taxon>
    </lineage>
</organism>
<evidence type="ECO:0000313" key="2">
    <source>
        <dbReference type="EMBL" id="OGZ45274.1"/>
    </source>
</evidence>
<dbReference type="Pfam" id="PF05635">
    <property type="entry name" value="23S_rRNA_IVP"/>
    <property type="match status" value="1"/>
</dbReference>
<sequence>MPSSNAQPNPKSESPKKKYDLEERTAKFSENVLTFCRVLKEDSITRPLISQIVRSATSIGANYSEADEASSKKDFIHKVAIAKKETKETKYWLRLIAHVVPSSKDRARELWKEAQELNLILAAIVRSARKH</sequence>
<dbReference type="PANTHER" id="PTHR38471:SF2">
    <property type="entry name" value="FOUR HELIX BUNDLE PROTEIN"/>
    <property type="match status" value="1"/>
</dbReference>